<dbReference type="FunFam" id="2.60.40.10:FF:000338">
    <property type="entry name" value="intercellular adhesion molecule 5"/>
    <property type="match status" value="1"/>
</dbReference>
<feature type="transmembrane region" description="Helical" evidence="12">
    <location>
        <begin position="222"/>
        <end position="246"/>
    </location>
</feature>
<feature type="domain" description="Intercellular adhesion molecule N-terminal" evidence="14">
    <location>
        <begin position="25"/>
        <end position="116"/>
    </location>
</feature>
<dbReference type="RefSeq" id="XP_006970562.1">
    <property type="nucleotide sequence ID" value="XM_006970500.4"/>
</dbReference>
<evidence type="ECO:0000313" key="16">
    <source>
        <dbReference type="Proteomes" id="UP000694547"/>
    </source>
</evidence>
<keyword evidence="5" id="KW-0677">Repeat</keyword>
<evidence type="ECO:0000256" key="13">
    <source>
        <dbReference type="SAM" id="SignalP"/>
    </source>
</evidence>
<evidence type="ECO:0000313" key="15">
    <source>
        <dbReference type="Ensembl" id="ENSPEMP00000003337.1"/>
    </source>
</evidence>
<reference evidence="15" key="2">
    <citation type="submission" date="2025-08" db="UniProtKB">
        <authorList>
            <consortium name="Ensembl"/>
        </authorList>
    </citation>
    <scope>IDENTIFICATION</scope>
</reference>
<keyword evidence="6" id="KW-0130">Cell adhesion</keyword>
<organism evidence="15 16">
    <name type="scientific">Peromyscus maniculatus bairdii</name>
    <name type="common">Prairie deer mouse</name>
    <dbReference type="NCBI Taxonomy" id="230844"/>
    <lineage>
        <taxon>Eukaryota</taxon>
        <taxon>Metazoa</taxon>
        <taxon>Chordata</taxon>
        <taxon>Craniata</taxon>
        <taxon>Vertebrata</taxon>
        <taxon>Euteleostomi</taxon>
        <taxon>Mammalia</taxon>
        <taxon>Eutheria</taxon>
        <taxon>Euarchontoglires</taxon>
        <taxon>Glires</taxon>
        <taxon>Rodentia</taxon>
        <taxon>Myomorpha</taxon>
        <taxon>Muroidea</taxon>
        <taxon>Cricetidae</taxon>
        <taxon>Neotominae</taxon>
        <taxon>Peromyscus</taxon>
    </lineage>
</organism>
<feature type="signal peptide" evidence="13">
    <location>
        <begin position="1"/>
        <end position="23"/>
    </location>
</feature>
<evidence type="ECO:0000256" key="6">
    <source>
        <dbReference type="ARBA" id="ARBA00022889"/>
    </source>
</evidence>
<dbReference type="InterPro" id="IPR013768">
    <property type="entry name" value="ICAM_N"/>
</dbReference>
<evidence type="ECO:0000256" key="9">
    <source>
        <dbReference type="ARBA" id="ARBA00023157"/>
    </source>
</evidence>
<dbReference type="OrthoDB" id="5843397at2759"/>
<dbReference type="FunFam" id="2.60.40.10:FF:000194">
    <property type="entry name" value="Intercellular adhesion molecule 1"/>
    <property type="match status" value="1"/>
</dbReference>
<name>A0A6I9KZ97_PERMB</name>
<dbReference type="PANTHER" id="PTHR13771">
    <property type="entry name" value="INTERCELLULAR ADHESION MOLECULE"/>
    <property type="match status" value="1"/>
</dbReference>
<evidence type="ECO:0000259" key="14">
    <source>
        <dbReference type="Pfam" id="PF03921"/>
    </source>
</evidence>
<keyword evidence="3 12" id="KW-0812">Transmembrane</keyword>
<dbReference type="GO" id="GO:0032154">
    <property type="term" value="C:cleavage furrow"/>
    <property type="evidence" value="ECO:0007669"/>
    <property type="project" value="Ensembl"/>
</dbReference>
<dbReference type="GeneTree" id="ENSGT00940000161654"/>
<keyword evidence="11" id="KW-0393">Immunoglobulin domain</keyword>
<dbReference type="SUPFAM" id="SSF48726">
    <property type="entry name" value="Immunoglobulin"/>
    <property type="match status" value="2"/>
</dbReference>
<accession>A0A6I9KZ97</accession>
<dbReference type="CTD" id="3384"/>
<keyword evidence="9" id="KW-1015">Disulfide bond</keyword>
<gene>
    <name evidence="15" type="primary">Icam2</name>
</gene>
<evidence type="ECO:0000256" key="12">
    <source>
        <dbReference type="SAM" id="Phobius"/>
    </source>
</evidence>
<dbReference type="GO" id="GO:0005178">
    <property type="term" value="F:integrin binding"/>
    <property type="evidence" value="ECO:0007669"/>
    <property type="project" value="Ensembl"/>
</dbReference>
<dbReference type="GO" id="GO:0098609">
    <property type="term" value="P:cell-cell adhesion"/>
    <property type="evidence" value="ECO:0007669"/>
    <property type="project" value="InterPro"/>
</dbReference>
<dbReference type="GeneID" id="102922817"/>
<evidence type="ECO:0000256" key="2">
    <source>
        <dbReference type="ARBA" id="ARBA00005925"/>
    </source>
</evidence>
<dbReference type="PANTHER" id="PTHR13771:SF3">
    <property type="entry name" value="INTERCELLULAR ADHESION MOLECULE 2"/>
    <property type="match status" value="1"/>
</dbReference>
<evidence type="ECO:0000256" key="10">
    <source>
        <dbReference type="ARBA" id="ARBA00023180"/>
    </source>
</evidence>
<comment type="subcellular location">
    <subcellularLocation>
        <location evidence="1">Membrane</location>
        <topology evidence="1">Single-pass type I membrane protein</topology>
    </subcellularLocation>
</comment>
<evidence type="ECO:0000256" key="5">
    <source>
        <dbReference type="ARBA" id="ARBA00022737"/>
    </source>
</evidence>
<dbReference type="Ensembl" id="ENSPEMT00000005630.2">
    <property type="protein sequence ID" value="ENSPEMP00000003337.1"/>
    <property type="gene ID" value="ENSPEMG00000004658.2"/>
</dbReference>
<dbReference type="Gene3D" id="2.60.40.10">
    <property type="entry name" value="Immunoglobulins"/>
    <property type="match status" value="2"/>
</dbReference>
<sequence>MVSFACWSLPITLLALLCCSGSGKKAFEVYIWSEKHVVEATESWKVNCSTSCENPEKGGLETSMSKIMLEQHPQGKWKQFLVSNISNDMTILCHFTCEKEQYSTDLNITVYQPPSQVTLKLKPPRVVVGEAFTIECTVSAVKPLESLTLTLLRGRESLQNQTFEGTEHEAIAIFNSTALTKNGLNFSCQAELDLRPHGGHIIRSFSESQILEVFEPMQDNQMVIIIVVVSILLFLFVTSILLCFILGQHWHRRRMGTYGVLAAWRRLPRAFRQRPV</sequence>
<evidence type="ECO:0000256" key="11">
    <source>
        <dbReference type="ARBA" id="ARBA00023319"/>
    </source>
</evidence>
<dbReference type="Pfam" id="PF03921">
    <property type="entry name" value="ICAM_N"/>
    <property type="match status" value="1"/>
</dbReference>
<keyword evidence="4 13" id="KW-0732">Signal</keyword>
<evidence type="ECO:0000256" key="7">
    <source>
        <dbReference type="ARBA" id="ARBA00022989"/>
    </source>
</evidence>
<reference evidence="15 16" key="1">
    <citation type="submission" date="2018-10" db="EMBL/GenBank/DDBJ databases">
        <title>Improved assembly of the deer mouse Peromyscus maniculatus genome.</title>
        <authorList>
            <person name="Lassance J.-M."/>
            <person name="Hoekstra H.E."/>
        </authorList>
    </citation>
    <scope>NUCLEOTIDE SEQUENCE [LARGE SCALE GENOMIC DNA]</scope>
</reference>
<evidence type="ECO:0000256" key="3">
    <source>
        <dbReference type="ARBA" id="ARBA00022692"/>
    </source>
</evidence>
<dbReference type="GO" id="GO:0001931">
    <property type="term" value="C:uropod"/>
    <property type="evidence" value="ECO:0007669"/>
    <property type="project" value="Ensembl"/>
</dbReference>
<dbReference type="InterPro" id="IPR036179">
    <property type="entry name" value="Ig-like_dom_sf"/>
</dbReference>
<keyword evidence="8 12" id="KW-0472">Membrane</keyword>
<keyword evidence="10" id="KW-0325">Glycoprotein</keyword>
<dbReference type="InterPro" id="IPR003987">
    <property type="entry name" value="ICAM_VCAM_N"/>
</dbReference>
<keyword evidence="7 12" id="KW-1133">Transmembrane helix</keyword>
<protein>
    <submittedName>
        <fullName evidence="15">Intercellular adhesion molecule 2</fullName>
    </submittedName>
</protein>
<dbReference type="PRINTS" id="PR01472">
    <property type="entry name" value="ICAMVCAM1"/>
</dbReference>
<feature type="chain" id="PRO_5044634875" evidence="13">
    <location>
        <begin position="24"/>
        <end position="276"/>
    </location>
</feature>
<comment type="similarity">
    <text evidence="2">Belongs to the immunoglobulin superfamily. ICAM family.</text>
</comment>
<evidence type="ECO:0000256" key="4">
    <source>
        <dbReference type="ARBA" id="ARBA00022729"/>
    </source>
</evidence>
<dbReference type="GO" id="GO:0005902">
    <property type="term" value="C:microvillus"/>
    <property type="evidence" value="ECO:0007669"/>
    <property type="project" value="Ensembl"/>
</dbReference>
<reference evidence="15" key="3">
    <citation type="submission" date="2025-09" db="UniProtKB">
        <authorList>
            <consortium name="Ensembl"/>
        </authorList>
    </citation>
    <scope>IDENTIFICATION</scope>
</reference>
<proteinExistence type="inferred from homology"/>
<dbReference type="InterPro" id="IPR013783">
    <property type="entry name" value="Ig-like_fold"/>
</dbReference>
<evidence type="ECO:0000256" key="8">
    <source>
        <dbReference type="ARBA" id="ARBA00023136"/>
    </source>
</evidence>
<dbReference type="InterPro" id="IPR047012">
    <property type="entry name" value="ICAM_VCAM"/>
</dbReference>
<dbReference type="Proteomes" id="UP000694547">
    <property type="component" value="Chromosome 8"/>
</dbReference>
<evidence type="ECO:0000256" key="1">
    <source>
        <dbReference type="ARBA" id="ARBA00004479"/>
    </source>
</evidence>
<dbReference type="AlphaFoldDB" id="A0A6I9KZ97"/>
<keyword evidence="16" id="KW-1185">Reference proteome</keyword>